<dbReference type="PRINTS" id="PR00069">
    <property type="entry name" value="ALDKETRDTASE"/>
</dbReference>
<reference evidence="3 4" key="1">
    <citation type="submission" date="2014-04" db="EMBL/GenBank/DDBJ databases">
        <authorList>
            <consortium name="DOE Joint Genome Institute"/>
            <person name="Kuo A."/>
            <person name="Martino E."/>
            <person name="Perotto S."/>
            <person name="Kohler A."/>
            <person name="Nagy L.G."/>
            <person name="Floudas D."/>
            <person name="Copeland A."/>
            <person name="Barry K.W."/>
            <person name="Cichocki N."/>
            <person name="Veneault-Fourrey C."/>
            <person name="LaButti K."/>
            <person name="Lindquist E.A."/>
            <person name="Lipzen A."/>
            <person name="Lundell T."/>
            <person name="Morin E."/>
            <person name="Murat C."/>
            <person name="Sun H."/>
            <person name="Tunlid A."/>
            <person name="Henrissat B."/>
            <person name="Grigoriev I.V."/>
            <person name="Hibbett D.S."/>
            <person name="Martin F."/>
            <person name="Nordberg H.P."/>
            <person name="Cantor M.N."/>
            <person name="Hua S.X."/>
        </authorList>
    </citation>
    <scope>NUCLEOTIDE SEQUENCE [LARGE SCALE GENOMIC DNA]</scope>
    <source>
        <strain evidence="3 4">Zn</strain>
    </source>
</reference>
<dbReference type="HOGENOM" id="CLU_023205_7_1_1"/>
<evidence type="ECO:0000256" key="1">
    <source>
        <dbReference type="ARBA" id="ARBA00023002"/>
    </source>
</evidence>
<dbReference type="AlphaFoldDB" id="A0A0C3GSN5"/>
<evidence type="ECO:0000259" key="2">
    <source>
        <dbReference type="Pfam" id="PF00248"/>
    </source>
</evidence>
<dbReference type="InterPro" id="IPR036812">
    <property type="entry name" value="NAD(P)_OxRdtase_dom_sf"/>
</dbReference>
<name>A0A0C3GSN5_OIDMZ</name>
<dbReference type="GO" id="GO:0045290">
    <property type="term" value="F:D-arabinose 1-dehydrogenase [NAD(P)+] activity"/>
    <property type="evidence" value="ECO:0007669"/>
    <property type="project" value="TreeGrafter"/>
</dbReference>
<dbReference type="Pfam" id="PF00248">
    <property type="entry name" value="Aldo_ket_red"/>
    <property type="match status" value="1"/>
</dbReference>
<protein>
    <recommendedName>
        <fullName evidence="2">NADP-dependent oxidoreductase domain-containing protein</fullName>
    </recommendedName>
</protein>
<dbReference type="EMBL" id="KN832879">
    <property type="protein sequence ID" value="KIM99065.1"/>
    <property type="molecule type" value="Genomic_DNA"/>
</dbReference>
<dbReference type="SUPFAM" id="SSF51430">
    <property type="entry name" value="NAD(P)-linked oxidoreductase"/>
    <property type="match status" value="1"/>
</dbReference>
<dbReference type="GO" id="GO:0005829">
    <property type="term" value="C:cytosol"/>
    <property type="evidence" value="ECO:0007669"/>
    <property type="project" value="TreeGrafter"/>
</dbReference>
<evidence type="ECO:0000313" key="3">
    <source>
        <dbReference type="EMBL" id="KIM99065.1"/>
    </source>
</evidence>
<reference evidence="4" key="2">
    <citation type="submission" date="2015-01" db="EMBL/GenBank/DDBJ databases">
        <title>Evolutionary Origins and Diversification of the Mycorrhizal Mutualists.</title>
        <authorList>
            <consortium name="DOE Joint Genome Institute"/>
            <consortium name="Mycorrhizal Genomics Consortium"/>
            <person name="Kohler A."/>
            <person name="Kuo A."/>
            <person name="Nagy L.G."/>
            <person name="Floudas D."/>
            <person name="Copeland A."/>
            <person name="Barry K.W."/>
            <person name="Cichocki N."/>
            <person name="Veneault-Fourrey C."/>
            <person name="LaButti K."/>
            <person name="Lindquist E.A."/>
            <person name="Lipzen A."/>
            <person name="Lundell T."/>
            <person name="Morin E."/>
            <person name="Murat C."/>
            <person name="Riley R."/>
            <person name="Ohm R."/>
            <person name="Sun H."/>
            <person name="Tunlid A."/>
            <person name="Henrissat B."/>
            <person name="Grigoriev I.V."/>
            <person name="Hibbett D.S."/>
            <person name="Martin F."/>
        </authorList>
    </citation>
    <scope>NUCLEOTIDE SEQUENCE [LARGE SCALE GENOMIC DNA]</scope>
    <source>
        <strain evidence="4">Zn</strain>
    </source>
</reference>
<organism evidence="3 4">
    <name type="scientific">Oidiodendron maius (strain Zn)</name>
    <dbReference type="NCBI Taxonomy" id="913774"/>
    <lineage>
        <taxon>Eukaryota</taxon>
        <taxon>Fungi</taxon>
        <taxon>Dikarya</taxon>
        <taxon>Ascomycota</taxon>
        <taxon>Pezizomycotina</taxon>
        <taxon>Leotiomycetes</taxon>
        <taxon>Leotiomycetes incertae sedis</taxon>
        <taxon>Myxotrichaceae</taxon>
        <taxon>Oidiodendron</taxon>
    </lineage>
</organism>
<feature type="domain" description="NADP-dependent oxidoreductase" evidence="2">
    <location>
        <begin position="17"/>
        <end position="306"/>
    </location>
</feature>
<dbReference type="GO" id="GO:0070485">
    <property type="term" value="P:dehydro-D-arabinono-1,4-lactone biosynthetic process"/>
    <property type="evidence" value="ECO:0007669"/>
    <property type="project" value="TreeGrafter"/>
</dbReference>
<keyword evidence="1" id="KW-0560">Oxidoreductase</keyword>
<keyword evidence="4" id="KW-1185">Reference proteome</keyword>
<dbReference type="OrthoDB" id="5286008at2759"/>
<dbReference type="PANTHER" id="PTHR42686">
    <property type="entry name" value="GH17980P-RELATED"/>
    <property type="match status" value="1"/>
</dbReference>
<dbReference type="Gene3D" id="3.20.20.100">
    <property type="entry name" value="NADP-dependent oxidoreductase domain"/>
    <property type="match status" value="1"/>
</dbReference>
<dbReference type="FunCoup" id="A0A0C3GSN5">
    <property type="interactions" value="210"/>
</dbReference>
<dbReference type="InterPro" id="IPR020471">
    <property type="entry name" value="AKR"/>
</dbReference>
<dbReference type="InterPro" id="IPR023210">
    <property type="entry name" value="NADP_OxRdtase_dom"/>
</dbReference>
<dbReference type="Proteomes" id="UP000054321">
    <property type="component" value="Unassembled WGS sequence"/>
</dbReference>
<gene>
    <name evidence="3" type="ORF">OIDMADRAFT_127584</name>
</gene>
<proteinExistence type="predicted"/>
<dbReference type="PANTHER" id="PTHR42686:SF1">
    <property type="entry name" value="GH17980P-RELATED"/>
    <property type="match status" value="1"/>
</dbReference>
<sequence>MSQPIISRRPLSSIISKLVLGGAGFSTQLHPDPASLPVRDIVNHALKLGFRTFDTSPYYTPSEELLGDAFSHPDIVSRYKRSEIILMTKVGRIAALEFNYSPAWIRYSVNRSLDRFKTSYLDVVFCHDIEFVTDDDAVAAVGVLFDFVDQGKIRYVGVSGYTIDRLVSVANLVKEKYGRPLDAVQNWAQLTIQNTRLEEEGLTKFRDAGVDCVFNSSPLCIGLLRSGGVPIGSLGDFHPAPPGLREKVSQASEWLESRGENLASLALRFAIARINLASPRPPGACTVLGGASIWEIDANANAARMILEASKENAGQHGDIRDFELVRSDRLEADEELVLGFRRIIGDWFNFGFTSPEAGWNILTKKMNDQPRDNQYRSKL</sequence>
<evidence type="ECO:0000313" key="4">
    <source>
        <dbReference type="Proteomes" id="UP000054321"/>
    </source>
</evidence>
<dbReference type="STRING" id="913774.A0A0C3GSN5"/>
<accession>A0A0C3GSN5</accession>
<dbReference type="InParanoid" id="A0A0C3GSN5"/>